<dbReference type="SMART" id="SM01117">
    <property type="entry name" value="Cyt-b5"/>
    <property type="match status" value="1"/>
</dbReference>
<evidence type="ECO:0000256" key="9">
    <source>
        <dbReference type="ARBA" id="ARBA00022982"/>
    </source>
</evidence>
<dbReference type="InterPro" id="IPR015876">
    <property type="entry name" value="Acyl-CoA_DS"/>
</dbReference>
<keyword evidence="9 16" id="KW-0249">Electron transport</keyword>
<keyword evidence="4 16" id="KW-0444">Lipid biosynthesis</keyword>
<name>A0A371CPZ8_9APHY</name>
<dbReference type="PROSITE" id="PS00476">
    <property type="entry name" value="FATTY_ACID_DESATUR_1"/>
    <property type="match status" value="1"/>
</dbReference>
<gene>
    <name evidence="19" type="ORF">OH76DRAFT_1362909</name>
</gene>
<feature type="transmembrane region" description="Helical" evidence="17">
    <location>
        <begin position="17"/>
        <end position="34"/>
    </location>
</feature>
<evidence type="ECO:0000256" key="2">
    <source>
        <dbReference type="ARBA" id="ARBA00009295"/>
    </source>
</evidence>
<evidence type="ECO:0000256" key="17">
    <source>
        <dbReference type="SAM" id="Phobius"/>
    </source>
</evidence>
<comment type="similarity">
    <text evidence="2 16">Belongs to the fatty acid desaturase type 1 family.</text>
</comment>
<evidence type="ECO:0000256" key="7">
    <source>
        <dbReference type="ARBA" id="ARBA00022723"/>
    </source>
</evidence>
<dbReference type="PROSITE" id="PS50255">
    <property type="entry name" value="CYTOCHROME_B5_2"/>
    <property type="match status" value="1"/>
</dbReference>
<keyword evidence="12 16" id="KW-0408">Iron</keyword>
<evidence type="ECO:0000256" key="13">
    <source>
        <dbReference type="ARBA" id="ARBA00023098"/>
    </source>
</evidence>
<protein>
    <recommendedName>
        <fullName evidence="16">Acyl-CoA desaturase</fullName>
        <ecNumber evidence="16">1.14.19.1</ecNumber>
    </recommendedName>
</protein>
<dbReference type="CDD" id="cd03505">
    <property type="entry name" value="Delta9-FADS-like"/>
    <property type="match status" value="1"/>
</dbReference>
<proteinExistence type="inferred from homology"/>
<keyword evidence="10 17" id="KW-1133">Transmembrane helix</keyword>
<dbReference type="STRING" id="139420.A0A371CPZ8"/>
<comment type="catalytic activity">
    <reaction evidence="16">
        <text>octadecanoyl-CoA + 2 Fe(II)-[cytochrome b5] + O2 + 2 H(+) = (9Z)-octadecenoyl-CoA + 2 Fe(III)-[cytochrome b5] + 2 H2O</text>
        <dbReference type="Rhea" id="RHEA:19721"/>
        <dbReference type="Rhea" id="RHEA-COMP:10438"/>
        <dbReference type="Rhea" id="RHEA-COMP:10439"/>
        <dbReference type="ChEBI" id="CHEBI:15377"/>
        <dbReference type="ChEBI" id="CHEBI:15378"/>
        <dbReference type="ChEBI" id="CHEBI:15379"/>
        <dbReference type="ChEBI" id="CHEBI:29033"/>
        <dbReference type="ChEBI" id="CHEBI:29034"/>
        <dbReference type="ChEBI" id="CHEBI:57387"/>
        <dbReference type="ChEBI" id="CHEBI:57394"/>
        <dbReference type="EC" id="1.14.19.1"/>
    </reaction>
</comment>
<dbReference type="GO" id="GO:0006636">
    <property type="term" value="P:unsaturated fatty acid biosynthetic process"/>
    <property type="evidence" value="ECO:0007669"/>
    <property type="project" value="UniProtKB-UniRule"/>
</dbReference>
<evidence type="ECO:0000313" key="19">
    <source>
        <dbReference type="EMBL" id="RDX42375.1"/>
    </source>
</evidence>
<dbReference type="InterPro" id="IPR009160">
    <property type="entry name" value="Acyl-CoA_deSatase_haem/ster-bd"/>
</dbReference>
<keyword evidence="11 16" id="KW-0560">Oxidoreductase</keyword>
<keyword evidence="8 16" id="KW-0276">Fatty acid metabolism</keyword>
<dbReference type="InterPro" id="IPR036400">
    <property type="entry name" value="Cyt_B5-like_heme/steroid_sf"/>
</dbReference>
<dbReference type="Pfam" id="PF00487">
    <property type="entry name" value="FA_desaturase"/>
    <property type="match status" value="1"/>
</dbReference>
<comment type="cofactor">
    <cofactor evidence="16">
        <name>Fe(2+)</name>
        <dbReference type="ChEBI" id="CHEBI:29033"/>
    </cofactor>
    <text evidence="16">Expected to bind 2 Fe(2+) ions per subunit.</text>
</comment>
<dbReference type="GO" id="GO:0020037">
    <property type="term" value="F:heme binding"/>
    <property type="evidence" value="ECO:0007669"/>
    <property type="project" value="InterPro"/>
</dbReference>
<evidence type="ECO:0000259" key="18">
    <source>
        <dbReference type="PROSITE" id="PS50255"/>
    </source>
</evidence>
<keyword evidence="6 17" id="KW-0812">Transmembrane</keyword>
<dbReference type="PRINTS" id="PR00363">
    <property type="entry name" value="CYTOCHROMEB5"/>
</dbReference>
<evidence type="ECO:0000256" key="16">
    <source>
        <dbReference type="PIRNR" id="PIRNR000345"/>
    </source>
</evidence>
<dbReference type="AlphaFoldDB" id="A0A371CPZ8"/>
<keyword evidence="7 16" id="KW-0479">Metal-binding</keyword>
<evidence type="ECO:0000256" key="6">
    <source>
        <dbReference type="ARBA" id="ARBA00022692"/>
    </source>
</evidence>
<feature type="transmembrane region" description="Helical" evidence="17">
    <location>
        <begin position="46"/>
        <end position="65"/>
    </location>
</feature>
<keyword evidence="13 16" id="KW-0443">Lipid metabolism</keyword>
<evidence type="ECO:0000256" key="5">
    <source>
        <dbReference type="ARBA" id="ARBA00022617"/>
    </source>
</evidence>
<keyword evidence="3 16" id="KW-0813">Transport</keyword>
<dbReference type="EC" id="1.14.19.1" evidence="16"/>
<evidence type="ECO:0000256" key="14">
    <source>
        <dbReference type="ARBA" id="ARBA00023136"/>
    </source>
</evidence>
<dbReference type="PANTHER" id="PTHR11351">
    <property type="entry name" value="ACYL-COA DESATURASE"/>
    <property type="match status" value="1"/>
</dbReference>
<feature type="transmembrane region" description="Helical" evidence="17">
    <location>
        <begin position="156"/>
        <end position="177"/>
    </location>
</feature>
<keyword evidence="14 17" id="KW-0472">Membrane</keyword>
<dbReference type="FunFam" id="3.10.120.10:FF:000004">
    <property type="entry name" value="Acyl-CoA desaturase"/>
    <property type="match status" value="1"/>
</dbReference>
<dbReference type="SUPFAM" id="SSF55856">
    <property type="entry name" value="Cytochrome b5-like heme/steroid binding domain"/>
    <property type="match status" value="1"/>
</dbReference>
<dbReference type="Pfam" id="PF00173">
    <property type="entry name" value="Cyt-b5"/>
    <property type="match status" value="1"/>
</dbReference>
<reference evidence="19 20" key="1">
    <citation type="journal article" date="2018" name="Biotechnol. Biofuels">
        <title>Integrative visual omics of the white-rot fungus Polyporus brumalis exposes the biotechnological potential of its oxidative enzymes for delignifying raw plant biomass.</title>
        <authorList>
            <person name="Miyauchi S."/>
            <person name="Rancon A."/>
            <person name="Drula E."/>
            <person name="Hage H."/>
            <person name="Chaduli D."/>
            <person name="Favel A."/>
            <person name="Grisel S."/>
            <person name="Henrissat B."/>
            <person name="Herpoel-Gimbert I."/>
            <person name="Ruiz-Duenas F.J."/>
            <person name="Chevret D."/>
            <person name="Hainaut M."/>
            <person name="Lin J."/>
            <person name="Wang M."/>
            <person name="Pangilinan J."/>
            <person name="Lipzen A."/>
            <person name="Lesage-Meessen L."/>
            <person name="Navarro D."/>
            <person name="Riley R."/>
            <person name="Grigoriev I.V."/>
            <person name="Zhou S."/>
            <person name="Raouche S."/>
            <person name="Rosso M.N."/>
        </authorList>
    </citation>
    <scope>NUCLEOTIDE SEQUENCE [LARGE SCALE GENOMIC DNA]</scope>
    <source>
        <strain evidence="19 20">BRFM 1820</strain>
    </source>
</reference>
<evidence type="ECO:0000256" key="8">
    <source>
        <dbReference type="ARBA" id="ARBA00022832"/>
    </source>
</evidence>
<organism evidence="19 20">
    <name type="scientific">Lentinus brumalis</name>
    <dbReference type="NCBI Taxonomy" id="2498619"/>
    <lineage>
        <taxon>Eukaryota</taxon>
        <taxon>Fungi</taxon>
        <taxon>Dikarya</taxon>
        <taxon>Basidiomycota</taxon>
        <taxon>Agaricomycotina</taxon>
        <taxon>Agaricomycetes</taxon>
        <taxon>Polyporales</taxon>
        <taxon>Polyporaceae</taxon>
        <taxon>Lentinus</taxon>
    </lineage>
</organism>
<evidence type="ECO:0000256" key="4">
    <source>
        <dbReference type="ARBA" id="ARBA00022516"/>
    </source>
</evidence>
<dbReference type="GO" id="GO:0005789">
    <property type="term" value="C:endoplasmic reticulum membrane"/>
    <property type="evidence" value="ECO:0007669"/>
    <property type="project" value="TreeGrafter"/>
</dbReference>
<sequence>MGHALQALPILLRRVKWFNVVALTVTPAVGIYGLRTTPLRPYTLMWAIVFYVISMLGNCAGYHRLWSHRSYNASRPLQFLLLLMGASAVEGSAYWWARGHRSHHRYTDTPLDPHSARRGLLYSHVGWILIKPSVKPGPADITDLQKNGLIQWQHRWFYIIMPIVGYALPAIVAGLGWGDWWGGFYYAGMWRITFVQHSTFCINSLAHYLGDTPFDDKHSPRNHLVTALLTMGEGYHNFHHQFPMDYRNAVMWYQFDPTKWFIAACAALRLASHLRVFPQNEIKKAELAMTLKTLQKVQDTIQWPIHADDLPVISWESFQVEAGERPLLLVSGFIHDVEHFLDEHPGGRALLLSQTGKDATAAFCGGVYEHSNAAHNLLSMMRVGVLYGGVEHVKESSPGERLKIVAT</sequence>
<feature type="domain" description="Cytochrome b5 heme-binding" evidence="18">
    <location>
        <begin position="306"/>
        <end position="387"/>
    </location>
</feature>
<dbReference type="GO" id="GO:0005506">
    <property type="term" value="F:iron ion binding"/>
    <property type="evidence" value="ECO:0007669"/>
    <property type="project" value="TreeGrafter"/>
</dbReference>
<evidence type="ECO:0000256" key="12">
    <source>
        <dbReference type="ARBA" id="ARBA00023004"/>
    </source>
</evidence>
<dbReference type="InterPro" id="IPR001199">
    <property type="entry name" value="Cyt_B5-like_heme/steroid-bd"/>
</dbReference>
<evidence type="ECO:0000256" key="11">
    <source>
        <dbReference type="ARBA" id="ARBA00023002"/>
    </source>
</evidence>
<dbReference type="PIRSF" id="PIRSF000345">
    <property type="entry name" value="OLE1"/>
    <property type="match status" value="1"/>
</dbReference>
<comment type="subcellular location">
    <subcellularLocation>
        <location evidence="1">Membrane</location>
        <topology evidence="1">Multi-pass membrane protein</topology>
    </subcellularLocation>
</comment>
<dbReference type="OrthoDB" id="10260134at2759"/>
<dbReference type="Proteomes" id="UP000256964">
    <property type="component" value="Unassembled WGS sequence"/>
</dbReference>
<keyword evidence="15 16" id="KW-0275">Fatty acid biosynthesis</keyword>
<dbReference type="PANTHER" id="PTHR11351:SF31">
    <property type="entry name" value="DESATURASE 1, ISOFORM A-RELATED"/>
    <property type="match status" value="1"/>
</dbReference>
<dbReference type="PROSITE" id="PS00191">
    <property type="entry name" value="CYTOCHROME_B5_1"/>
    <property type="match status" value="1"/>
</dbReference>
<evidence type="ECO:0000256" key="1">
    <source>
        <dbReference type="ARBA" id="ARBA00004141"/>
    </source>
</evidence>
<dbReference type="EMBL" id="KZ857486">
    <property type="protein sequence ID" value="RDX42375.1"/>
    <property type="molecule type" value="Genomic_DNA"/>
</dbReference>
<keyword evidence="20" id="KW-1185">Reference proteome</keyword>
<dbReference type="InterPro" id="IPR001522">
    <property type="entry name" value="FADS-1_CS"/>
</dbReference>
<keyword evidence="5 16" id="KW-0349">Heme</keyword>
<evidence type="ECO:0000256" key="10">
    <source>
        <dbReference type="ARBA" id="ARBA00022989"/>
    </source>
</evidence>
<dbReference type="InterPro" id="IPR018506">
    <property type="entry name" value="Cyt_B5_heme-BS"/>
</dbReference>
<accession>A0A371CPZ8</accession>
<dbReference type="GO" id="GO:0004768">
    <property type="term" value="F:stearoyl-CoA 9-desaturase activity"/>
    <property type="evidence" value="ECO:0007669"/>
    <property type="project" value="UniProtKB-UniRule"/>
</dbReference>
<evidence type="ECO:0000256" key="15">
    <source>
        <dbReference type="ARBA" id="ARBA00023160"/>
    </source>
</evidence>
<dbReference type="InterPro" id="IPR005804">
    <property type="entry name" value="FA_desaturase_dom"/>
</dbReference>
<comment type="function">
    <text evidence="16">Stearoyl-CoA desaturase that utilizes O(2) and electrons from reduced cytochrome b5 to introduce the first double bond into saturated fatty acyl-CoA substrates.</text>
</comment>
<dbReference type="Gene3D" id="3.10.120.10">
    <property type="entry name" value="Cytochrome b5-like heme/steroid binding domain"/>
    <property type="match status" value="1"/>
</dbReference>
<dbReference type="PRINTS" id="PR00075">
    <property type="entry name" value="FACDDSATRASE"/>
</dbReference>
<evidence type="ECO:0000256" key="3">
    <source>
        <dbReference type="ARBA" id="ARBA00022448"/>
    </source>
</evidence>
<evidence type="ECO:0000313" key="20">
    <source>
        <dbReference type="Proteomes" id="UP000256964"/>
    </source>
</evidence>